<evidence type="ECO:0000256" key="4">
    <source>
        <dbReference type="SAM" id="Coils"/>
    </source>
</evidence>
<dbReference type="InterPro" id="IPR013105">
    <property type="entry name" value="TPR_2"/>
</dbReference>
<dbReference type="InterPro" id="IPR011990">
    <property type="entry name" value="TPR-like_helical_dom_sf"/>
</dbReference>
<dbReference type="Pfam" id="PF13174">
    <property type="entry name" value="TPR_6"/>
    <property type="match status" value="1"/>
</dbReference>
<evidence type="ECO:0000256" key="2">
    <source>
        <dbReference type="ARBA" id="ARBA00022803"/>
    </source>
</evidence>
<dbReference type="Pfam" id="PF13432">
    <property type="entry name" value="TPR_16"/>
    <property type="match status" value="2"/>
</dbReference>
<dbReference type="Proteomes" id="UP000268469">
    <property type="component" value="Unassembled WGS sequence"/>
</dbReference>
<protein>
    <submittedName>
        <fullName evidence="5">Uncharacterized protein</fullName>
    </submittedName>
</protein>
<proteinExistence type="predicted"/>
<dbReference type="Pfam" id="PF13414">
    <property type="entry name" value="TPR_11"/>
    <property type="match status" value="1"/>
</dbReference>
<keyword evidence="2 3" id="KW-0802">TPR repeat</keyword>
<feature type="repeat" description="TPR" evidence="3">
    <location>
        <begin position="671"/>
        <end position="704"/>
    </location>
</feature>
<feature type="repeat" description="TPR" evidence="3">
    <location>
        <begin position="24"/>
        <end position="57"/>
    </location>
</feature>
<feature type="repeat" description="TPR" evidence="3">
    <location>
        <begin position="705"/>
        <end position="738"/>
    </location>
</feature>
<feature type="repeat" description="TPR" evidence="3">
    <location>
        <begin position="160"/>
        <end position="193"/>
    </location>
</feature>
<keyword evidence="1" id="KW-0677">Repeat</keyword>
<evidence type="ECO:0000256" key="3">
    <source>
        <dbReference type="PROSITE-ProRule" id="PRU00339"/>
    </source>
</evidence>
<dbReference type="AlphaFoldDB" id="A0A660SKC6"/>
<comment type="caution">
    <text evidence="5">The sequence shown here is derived from an EMBL/GenBank/DDBJ whole genome shotgun (WGS) entry which is preliminary data.</text>
</comment>
<dbReference type="SMART" id="SM00028">
    <property type="entry name" value="TPR"/>
    <property type="match status" value="14"/>
</dbReference>
<evidence type="ECO:0000256" key="1">
    <source>
        <dbReference type="ARBA" id="ARBA00022737"/>
    </source>
</evidence>
<dbReference type="Pfam" id="PF07719">
    <property type="entry name" value="TPR_2"/>
    <property type="match status" value="1"/>
</dbReference>
<reference evidence="5 6" key="1">
    <citation type="submission" date="2018-06" db="EMBL/GenBank/DDBJ databases">
        <title>Extensive metabolic versatility and redundancy in microbially diverse, dynamic hydrothermal sediments.</title>
        <authorList>
            <person name="Dombrowski N."/>
            <person name="Teske A."/>
            <person name="Baker B.J."/>
        </authorList>
    </citation>
    <scope>NUCLEOTIDE SEQUENCE [LARGE SCALE GENOMIC DNA]</scope>
    <source>
        <strain evidence="5">B36_G15</strain>
    </source>
</reference>
<dbReference type="Pfam" id="PF00515">
    <property type="entry name" value="TPR_1"/>
    <property type="match status" value="2"/>
</dbReference>
<dbReference type="PANTHER" id="PTHR44858:SF1">
    <property type="entry name" value="UDP-N-ACETYLGLUCOSAMINE--PEPTIDE N-ACETYLGLUCOSAMINYLTRANSFERASE SPINDLY-RELATED"/>
    <property type="match status" value="1"/>
</dbReference>
<gene>
    <name evidence="5" type="ORF">DRP53_02235</name>
</gene>
<dbReference type="InterPro" id="IPR006597">
    <property type="entry name" value="Sel1-like"/>
</dbReference>
<feature type="repeat" description="TPR" evidence="3">
    <location>
        <begin position="92"/>
        <end position="125"/>
    </location>
</feature>
<dbReference type="Pfam" id="PF13181">
    <property type="entry name" value="TPR_8"/>
    <property type="match status" value="1"/>
</dbReference>
<evidence type="ECO:0000313" key="6">
    <source>
        <dbReference type="Proteomes" id="UP000268469"/>
    </source>
</evidence>
<dbReference type="Gene3D" id="1.25.40.10">
    <property type="entry name" value="Tetratricopeptide repeat domain"/>
    <property type="match status" value="5"/>
</dbReference>
<dbReference type="InterPro" id="IPR019734">
    <property type="entry name" value="TPR_rpt"/>
</dbReference>
<dbReference type="SUPFAM" id="SSF48452">
    <property type="entry name" value="TPR-like"/>
    <property type="match status" value="3"/>
</dbReference>
<dbReference type="EMBL" id="QNBE01000013">
    <property type="protein sequence ID" value="RKX71258.1"/>
    <property type="molecule type" value="Genomic_DNA"/>
</dbReference>
<dbReference type="PANTHER" id="PTHR44858">
    <property type="entry name" value="TETRATRICOPEPTIDE REPEAT PROTEIN 6"/>
    <property type="match status" value="1"/>
</dbReference>
<feature type="coiled-coil region" evidence="4">
    <location>
        <begin position="589"/>
        <end position="625"/>
    </location>
</feature>
<dbReference type="Pfam" id="PF14559">
    <property type="entry name" value="TPR_19"/>
    <property type="match status" value="1"/>
</dbReference>
<feature type="repeat" description="TPR" evidence="3">
    <location>
        <begin position="456"/>
        <end position="489"/>
    </location>
</feature>
<sequence>MNEISEVEKKILKSFSEKIDPNDAGAHNNLAVVYYNKGLYNEAIELLNRALEIDPNFVLAQNNLDIVLKKSGKWHEYIDNLLKEIADDPLNINKRMKLADSYRKIGNHAQAVSEYHRILEIDPNNSRAYYGLGLVYKTIGKNENAIANFKRALEIEPENPKYLHLLGEVYFHQGNIDKSIEYYKKGLKLDPNSAEGHFMLGFALGEKGSYEEAMAELKKAVELNPELAQIQPNLPIDISEHRTFAQLLAKSAEGQPERKEDSRLNLADSFLNRGLFDEAKKELRKILTGDPKHFPSLLRMAKIETIQHNISEAAKLVERASETYPDDVELLNLKGVLELYRGNIEDAEKIFRIATESVKNYGPAINNLGLLRLMAGSDSEAIDKLELAHSLGTPQASWNLGLYYLNKDKPKEALEKLAGPHPKLRYGQALGLIRMDREESALKILEDVAKEIPNFAPVYYQLGFLLSKLGDFKNSLTNMKRGFELDPNFEKDEFQLALDNNFEYSLPLPEIERAGFELFGPGELELTVTEEKGVNLEELFKAGQDLYQSGRLNEARSKLEELLSQDPSHLPAKKLLIEILITTGEIEQARQQLKEIATLEDDVEILSLRARLARIEANRELLEEIYRKIIVIDNHNVEAISFLAELALKREKITEAEGYVKQLQEFAPDNYETHLLLGLLAVKKKDIDRATLEFERVIAIDPRQPLPYYHLGLLYAQKGRFQEAINGWKKCLLLNPPEDIAEKTRRCLEVTLELEDFLKREGEIV</sequence>
<dbReference type="PROSITE" id="PS50005">
    <property type="entry name" value="TPR"/>
    <property type="match status" value="8"/>
</dbReference>
<feature type="repeat" description="TPR" evidence="3">
    <location>
        <begin position="194"/>
        <end position="227"/>
    </location>
</feature>
<name>A0A660SKC6_UNCW3</name>
<feature type="repeat" description="TPR" evidence="3">
    <location>
        <begin position="126"/>
        <end position="159"/>
    </location>
</feature>
<keyword evidence="4" id="KW-0175">Coiled coil</keyword>
<evidence type="ECO:0000313" key="5">
    <source>
        <dbReference type="EMBL" id="RKX71258.1"/>
    </source>
</evidence>
<dbReference type="PROSITE" id="PS50293">
    <property type="entry name" value="TPR_REGION"/>
    <property type="match status" value="4"/>
</dbReference>
<organism evidence="5 6">
    <name type="scientific">candidate division WOR-3 bacterium</name>
    <dbReference type="NCBI Taxonomy" id="2052148"/>
    <lineage>
        <taxon>Bacteria</taxon>
        <taxon>Bacteria division WOR-3</taxon>
    </lineage>
</organism>
<dbReference type="InterPro" id="IPR050498">
    <property type="entry name" value="Ycf3"/>
</dbReference>
<accession>A0A660SKC6</accession>
<dbReference type="SMART" id="SM00671">
    <property type="entry name" value="SEL1"/>
    <property type="match status" value="4"/>
</dbReference>